<dbReference type="Gene3D" id="3.30.70.930">
    <property type="match status" value="1"/>
</dbReference>
<dbReference type="NCBIfam" id="TIGR00106">
    <property type="entry name" value="MTH1187 family thiamine-binding protein"/>
    <property type="match status" value="1"/>
</dbReference>
<protein>
    <submittedName>
        <fullName evidence="3">MTH1187 family thiamine-binding protein</fullName>
    </submittedName>
</protein>
<proteinExistence type="inferred from homology"/>
<keyword evidence="4" id="KW-1185">Reference proteome</keyword>
<dbReference type="SUPFAM" id="SSF89957">
    <property type="entry name" value="MTH1187/YkoF-like"/>
    <property type="match status" value="1"/>
</dbReference>
<dbReference type="PANTHER" id="PTHR33777">
    <property type="entry name" value="UPF0045 PROTEIN ECM15"/>
    <property type="match status" value="1"/>
</dbReference>
<dbReference type="EMBL" id="WAIE01000002">
    <property type="protein sequence ID" value="KAB1442260.1"/>
    <property type="molecule type" value="Genomic_DNA"/>
</dbReference>
<dbReference type="GO" id="GO:0005829">
    <property type="term" value="C:cytosol"/>
    <property type="evidence" value="ECO:0007669"/>
    <property type="project" value="TreeGrafter"/>
</dbReference>
<organism evidence="3 4">
    <name type="scientific">Pseudodesulfovibrio senegalensis</name>
    <dbReference type="NCBI Taxonomy" id="1721087"/>
    <lineage>
        <taxon>Bacteria</taxon>
        <taxon>Pseudomonadati</taxon>
        <taxon>Thermodesulfobacteriota</taxon>
        <taxon>Desulfovibrionia</taxon>
        <taxon>Desulfovibrionales</taxon>
        <taxon>Desulfovibrionaceae</taxon>
    </lineage>
</organism>
<evidence type="ECO:0000259" key="2">
    <source>
        <dbReference type="Pfam" id="PF01910"/>
    </source>
</evidence>
<dbReference type="OrthoDB" id="9793516at2"/>
<comment type="caution">
    <text evidence="3">The sequence shown here is derived from an EMBL/GenBank/DDBJ whole genome shotgun (WGS) entry which is preliminary data.</text>
</comment>
<evidence type="ECO:0000313" key="3">
    <source>
        <dbReference type="EMBL" id="KAB1442260.1"/>
    </source>
</evidence>
<reference evidence="3 4" key="1">
    <citation type="journal article" date="2017" name="Int. J. Syst. Evol. Microbiol.">
        <title>Desulfovibrio senegalensis sp. nov., a mesophilic sulfate reducer isolated from marine sediment.</title>
        <authorList>
            <person name="Thioye A."/>
            <person name="Gam Z.B.A."/>
            <person name="Mbengue M."/>
            <person name="Cayol J.L."/>
            <person name="Joseph-Bartoli M."/>
            <person name="Toure-Kane C."/>
            <person name="Labat M."/>
        </authorList>
    </citation>
    <scope>NUCLEOTIDE SEQUENCE [LARGE SCALE GENOMIC DNA]</scope>
    <source>
        <strain evidence="3 4">DSM 101509</strain>
    </source>
</reference>
<dbReference type="Pfam" id="PF01910">
    <property type="entry name" value="Thiamine_BP"/>
    <property type="match status" value="1"/>
</dbReference>
<dbReference type="PANTHER" id="PTHR33777:SF1">
    <property type="entry name" value="UPF0045 PROTEIN ECM15"/>
    <property type="match status" value="1"/>
</dbReference>
<dbReference type="InterPro" id="IPR002767">
    <property type="entry name" value="Thiamine_BP"/>
</dbReference>
<evidence type="ECO:0000313" key="4">
    <source>
        <dbReference type="Proteomes" id="UP000438699"/>
    </source>
</evidence>
<evidence type="ECO:0000256" key="1">
    <source>
        <dbReference type="ARBA" id="ARBA00010272"/>
    </source>
</evidence>
<dbReference type="InterPro" id="IPR051614">
    <property type="entry name" value="UPF0045_domain"/>
</dbReference>
<gene>
    <name evidence="3" type="ORF">F8A88_07330</name>
</gene>
<sequence>MSVILELSIFPMDKGESVSPHVARAVKIIRESGLAHEFGPMGTCIEGTWDDVSAVAGSCLAAMQESSERVYMSMKADWRKGRANGLTAKVQSVKDKIG</sequence>
<dbReference type="RefSeq" id="WP_151150481.1">
    <property type="nucleotide sequence ID" value="NZ_WAIE01000002.1"/>
</dbReference>
<dbReference type="InterPro" id="IPR029756">
    <property type="entry name" value="MTH1187/YkoF-like"/>
</dbReference>
<accession>A0A6N6N444</accession>
<comment type="similarity">
    <text evidence="1">Belongs to the UPF0045 family.</text>
</comment>
<dbReference type="Proteomes" id="UP000438699">
    <property type="component" value="Unassembled WGS sequence"/>
</dbReference>
<dbReference type="AlphaFoldDB" id="A0A6N6N444"/>
<feature type="domain" description="Thiamine-binding protein" evidence="2">
    <location>
        <begin position="6"/>
        <end position="94"/>
    </location>
</feature>
<name>A0A6N6N444_9BACT</name>